<sequence length="50" mass="6313">MENRGENILSYIDHTIVAYLRRNIMFPFYWKYIKRSNVLGYYQELKNHQW</sequence>
<organism evidence="1">
    <name type="scientific">marine sediment metagenome</name>
    <dbReference type="NCBI Taxonomy" id="412755"/>
    <lineage>
        <taxon>unclassified sequences</taxon>
        <taxon>metagenomes</taxon>
        <taxon>ecological metagenomes</taxon>
    </lineage>
</organism>
<gene>
    <name evidence="1" type="ORF">S01H1_09388</name>
</gene>
<dbReference type="AlphaFoldDB" id="X0T5W3"/>
<feature type="non-terminal residue" evidence="1">
    <location>
        <position position="50"/>
    </location>
</feature>
<comment type="caution">
    <text evidence="1">The sequence shown here is derived from an EMBL/GenBank/DDBJ whole genome shotgun (WGS) entry which is preliminary data.</text>
</comment>
<protein>
    <submittedName>
        <fullName evidence="1">Uncharacterized protein</fullName>
    </submittedName>
</protein>
<proteinExistence type="predicted"/>
<dbReference type="EMBL" id="BARS01004801">
    <property type="protein sequence ID" value="GAF83557.1"/>
    <property type="molecule type" value="Genomic_DNA"/>
</dbReference>
<evidence type="ECO:0000313" key="1">
    <source>
        <dbReference type="EMBL" id="GAF83557.1"/>
    </source>
</evidence>
<name>X0T5W3_9ZZZZ</name>
<reference evidence="1" key="1">
    <citation type="journal article" date="2014" name="Front. Microbiol.">
        <title>High frequency of phylogenetically diverse reductive dehalogenase-homologous genes in deep subseafloor sedimentary metagenomes.</title>
        <authorList>
            <person name="Kawai M."/>
            <person name="Futagami T."/>
            <person name="Toyoda A."/>
            <person name="Takaki Y."/>
            <person name="Nishi S."/>
            <person name="Hori S."/>
            <person name="Arai W."/>
            <person name="Tsubouchi T."/>
            <person name="Morono Y."/>
            <person name="Uchiyama I."/>
            <person name="Ito T."/>
            <person name="Fujiyama A."/>
            <person name="Inagaki F."/>
            <person name="Takami H."/>
        </authorList>
    </citation>
    <scope>NUCLEOTIDE SEQUENCE</scope>
    <source>
        <strain evidence="1">Expedition CK06-06</strain>
    </source>
</reference>
<accession>X0T5W3</accession>